<dbReference type="PANTHER" id="PTHR47359:SF3">
    <property type="entry name" value="NLP_P60 DOMAIN-CONTAINING PROTEIN-RELATED"/>
    <property type="match status" value="1"/>
</dbReference>
<evidence type="ECO:0000256" key="5">
    <source>
        <dbReference type="SAM" id="Coils"/>
    </source>
</evidence>
<sequence length="349" mass="37142">MAAKPSRGATVVCTALLCAAATLAVPGAAHADRPRTLAQVQAEVNTLYRQAEAATESFNAAEEKVLAQQKNLVSLAISLDNAQTRLGTLNDQVGAMARAQYRSGGMPDEIQLALSSDPDTFLDDASLAERGARAANTTISDLKSTKAALDGYAHAATAEWEALVETRKQSAAAKARVESRLAQAKALLASLKEQERLRLQRLEDETAYQAQLAWTRSDEAKKLAQLPKAAGDASAQGRRAVAFAAAQIGRPYEWGADGPSSYDCSGLTQQAWAAAGRNIPRTSQEQWRLLPHVPVDRMRPGDLIIYFDDASHVGMYVGDGAIVHAPRPGRNVTMAGAGSMRILGVVRPG</sequence>
<dbReference type="PANTHER" id="PTHR47359">
    <property type="entry name" value="PEPTIDOGLYCAN DL-ENDOPEPTIDASE CWLO"/>
    <property type="match status" value="1"/>
</dbReference>
<keyword evidence="9" id="KW-1185">Reference proteome</keyword>
<dbReference type="Pfam" id="PF00877">
    <property type="entry name" value="NLPC_P60"/>
    <property type="match status" value="1"/>
</dbReference>
<feature type="chain" id="PRO_5047228405" evidence="6">
    <location>
        <begin position="32"/>
        <end position="349"/>
    </location>
</feature>
<protein>
    <submittedName>
        <fullName evidence="8">NlpC/P60 family protein</fullName>
    </submittedName>
</protein>
<evidence type="ECO:0000256" key="6">
    <source>
        <dbReference type="SAM" id="SignalP"/>
    </source>
</evidence>
<comment type="caution">
    <text evidence="8">The sequence shown here is derived from an EMBL/GenBank/DDBJ whole genome shotgun (WGS) entry which is preliminary data.</text>
</comment>
<keyword evidence="3" id="KW-0378">Hydrolase</keyword>
<keyword evidence="5" id="KW-0175">Coiled coil</keyword>
<dbReference type="SUPFAM" id="SSF54001">
    <property type="entry name" value="Cysteine proteinases"/>
    <property type="match status" value="1"/>
</dbReference>
<evidence type="ECO:0000313" key="8">
    <source>
        <dbReference type="EMBL" id="MFI9106272.1"/>
    </source>
</evidence>
<evidence type="ECO:0000256" key="4">
    <source>
        <dbReference type="ARBA" id="ARBA00022807"/>
    </source>
</evidence>
<feature type="coiled-coil region" evidence="5">
    <location>
        <begin position="174"/>
        <end position="205"/>
    </location>
</feature>
<keyword evidence="4" id="KW-0788">Thiol protease</keyword>
<dbReference type="InterPro" id="IPR000064">
    <property type="entry name" value="NLP_P60_dom"/>
</dbReference>
<dbReference type="Gene3D" id="3.90.1720.10">
    <property type="entry name" value="endopeptidase domain like (from Nostoc punctiforme)"/>
    <property type="match status" value="1"/>
</dbReference>
<gene>
    <name evidence="8" type="ORF">ACIGXA_37790</name>
</gene>
<comment type="similarity">
    <text evidence="1">Belongs to the peptidase C40 family.</text>
</comment>
<keyword evidence="6" id="KW-0732">Signal</keyword>
<evidence type="ECO:0000256" key="3">
    <source>
        <dbReference type="ARBA" id="ARBA00022801"/>
    </source>
</evidence>
<evidence type="ECO:0000256" key="1">
    <source>
        <dbReference type="ARBA" id="ARBA00007074"/>
    </source>
</evidence>
<feature type="domain" description="NlpC/P60" evidence="7">
    <location>
        <begin position="234"/>
        <end position="349"/>
    </location>
</feature>
<dbReference type="EMBL" id="JBITYG010000017">
    <property type="protein sequence ID" value="MFI9106272.1"/>
    <property type="molecule type" value="Genomic_DNA"/>
</dbReference>
<evidence type="ECO:0000259" key="7">
    <source>
        <dbReference type="PROSITE" id="PS51935"/>
    </source>
</evidence>
<dbReference type="InterPro" id="IPR051794">
    <property type="entry name" value="PG_Endopeptidase_C40"/>
</dbReference>
<dbReference type="Proteomes" id="UP001614394">
    <property type="component" value="Unassembled WGS sequence"/>
</dbReference>
<feature type="coiled-coil region" evidence="5">
    <location>
        <begin position="37"/>
        <end position="64"/>
    </location>
</feature>
<organism evidence="8 9">
    <name type="scientific">Streptomyces fildesensis</name>
    <dbReference type="NCBI Taxonomy" id="375757"/>
    <lineage>
        <taxon>Bacteria</taxon>
        <taxon>Bacillati</taxon>
        <taxon>Actinomycetota</taxon>
        <taxon>Actinomycetes</taxon>
        <taxon>Kitasatosporales</taxon>
        <taxon>Streptomycetaceae</taxon>
        <taxon>Streptomyces</taxon>
    </lineage>
</organism>
<dbReference type="PROSITE" id="PS51935">
    <property type="entry name" value="NLPC_P60"/>
    <property type="match status" value="1"/>
</dbReference>
<dbReference type="RefSeq" id="WP_399657676.1">
    <property type="nucleotide sequence ID" value="NZ_JBITYG010000017.1"/>
</dbReference>
<accession>A0ABW8CKF9</accession>
<dbReference type="InterPro" id="IPR038765">
    <property type="entry name" value="Papain-like_cys_pep_sf"/>
</dbReference>
<evidence type="ECO:0000256" key="2">
    <source>
        <dbReference type="ARBA" id="ARBA00022670"/>
    </source>
</evidence>
<reference evidence="8 9" key="1">
    <citation type="submission" date="2024-10" db="EMBL/GenBank/DDBJ databases">
        <title>The Natural Products Discovery Center: Release of the First 8490 Sequenced Strains for Exploring Actinobacteria Biosynthetic Diversity.</title>
        <authorList>
            <person name="Kalkreuter E."/>
            <person name="Kautsar S.A."/>
            <person name="Yang D."/>
            <person name="Bader C.D."/>
            <person name="Teijaro C.N."/>
            <person name="Fluegel L."/>
            <person name="Davis C.M."/>
            <person name="Simpson J.R."/>
            <person name="Lauterbach L."/>
            <person name="Steele A.D."/>
            <person name="Gui C."/>
            <person name="Meng S."/>
            <person name="Li G."/>
            <person name="Viehrig K."/>
            <person name="Ye F."/>
            <person name="Su P."/>
            <person name="Kiefer A.F."/>
            <person name="Nichols A."/>
            <person name="Cepeda A.J."/>
            <person name="Yan W."/>
            <person name="Fan B."/>
            <person name="Jiang Y."/>
            <person name="Adhikari A."/>
            <person name="Zheng C.-J."/>
            <person name="Schuster L."/>
            <person name="Cowan T.M."/>
            <person name="Smanski M.J."/>
            <person name="Chevrette M.G."/>
            <person name="De Carvalho L.P.S."/>
            <person name="Shen B."/>
        </authorList>
    </citation>
    <scope>NUCLEOTIDE SEQUENCE [LARGE SCALE GENOMIC DNA]</scope>
    <source>
        <strain evidence="8 9">NPDC053399</strain>
    </source>
</reference>
<evidence type="ECO:0000313" key="9">
    <source>
        <dbReference type="Proteomes" id="UP001614394"/>
    </source>
</evidence>
<keyword evidence="2" id="KW-0645">Protease</keyword>
<feature type="signal peptide" evidence="6">
    <location>
        <begin position="1"/>
        <end position="31"/>
    </location>
</feature>
<name>A0ABW8CKF9_9ACTN</name>
<proteinExistence type="inferred from homology"/>